<dbReference type="RefSeq" id="WP_072338907.1">
    <property type="nucleotide sequence ID" value="NZ_FPKU01000001.1"/>
</dbReference>
<organism evidence="1 2">
    <name type="scientific">Devosia enhydra</name>
    <dbReference type="NCBI Taxonomy" id="665118"/>
    <lineage>
        <taxon>Bacteria</taxon>
        <taxon>Pseudomonadati</taxon>
        <taxon>Pseudomonadota</taxon>
        <taxon>Alphaproteobacteria</taxon>
        <taxon>Hyphomicrobiales</taxon>
        <taxon>Devosiaceae</taxon>
        <taxon>Devosia</taxon>
    </lineage>
</organism>
<dbReference type="STRING" id="665118.SAMN02983003_0609"/>
<dbReference type="EMBL" id="FPKU01000001">
    <property type="protein sequence ID" value="SFZ81640.1"/>
    <property type="molecule type" value="Genomic_DNA"/>
</dbReference>
<gene>
    <name evidence="1" type="ORF">SAMN02983003_0609</name>
</gene>
<name>A0A1K2HTN2_9HYPH</name>
<dbReference type="Proteomes" id="UP000183447">
    <property type="component" value="Unassembled WGS sequence"/>
</dbReference>
<dbReference type="AlphaFoldDB" id="A0A1K2HTN2"/>
<proteinExistence type="predicted"/>
<reference evidence="1 2" key="1">
    <citation type="submission" date="2016-11" db="EMBL/GenBank/DDBJ databases">
        <authorList>
            <person name="Jaros S."/>
            <person name="Januszkiewicz K."/>
            <person name="Wedrychowicz H."/>
        </authorList>
    </citation>
    <scope>NUCLEOTIDE SEQUENCE [LARGE SCALE GENOMIC DNA]</scope>
    <source>
        <strain evidence="1 2">ATCC 23634</strain>
    </source>
</reference>
<keyword evidence="2" id="KW-1185">Reference proteome</keyword>
<evidence type="ECO:0000313" key="1">
    <source>
        <dbReference type="EMBL" id="SFZ81640.1"/>
    </source>
</evidence>
<accession>A0A1K2HTN2</accession>
<protein>
    <submittedName>
        <fullName evidence="1">Uncharacterized protein</fullName>
    </submittedName>
</protein>
<sequence>MTKATVKTLKDALLDSLETQITNGVTALDKEGNEVVLPPGAPLLAVAAKFVKDWADEIEKDAADKEKVEKLAQFLNRRRPDITQGSPKLDA</sequence>
<evidence type="ECO:0000313" key="2">
    <source>
        <dbReference type="Proteomes" id="UP000183447"/>
    </source>
</evidence>